<dbReference type="RefSeq" id="WP_259611836.1">
    <property type="nucleotide sequence ID" value="NZ_CP091139.2"/>
</dbReference>
<keyword evidence="2" id="KW-1185">Reference proteome</keyword>
<evidence type="ECO:0000313" key="1">
    <source>
        <dbReference type="EMBL" id="UUT35263.1"/>
    </source>
</evidence>
<accession>A0ABY5NJB6</accession>
<proteinExistence type="predicted"/>
<dbReference type="Proteomes" id="UP001054811">
    <property type="component" value="Chromosome"/>
</dbReference>
<sequence length="87" mass="9829">MTAMLTSRTTTTPPVRRTTGLRLSPIGAGRWRVLDAAGLIVGHIDTRDDPRGIRYRARRYHPGARSFIDLGEFWSADDALDCLRFTR</sequence>
<organism evidence="1 2">
    <name type="scientific">Microbacterium elymi</name>
    <dbReference type="NCBI Taxonomy" id="2909587"/>
    <lineage>
        <taxon>Bacteria</taxon>
        <taxon>Bacillati</taxon>
        <taxon>Actinomycetota</taxon>
        <taxon>Actinomycetes</taxon>
        <taxon>Micrococcales</taxon>
        <taxon>Microbacteriaceae</taxon>
        <taxon>Microbacterium</taxon>
    </lineage>
</organism>
<evidence type="ECO:0008006" key="3">
    <source>
        <dbReference type="Google" id="ProtNLM"/>
    </source>
</evidence>
<name>A0ABY5NJB6_9MICO</name>
<protein>
    <recommendedName>
        <fullName evidence="3">DNA mismatch repair protein</fullName>
    </recommendedName>
</protein>
<gene>
    <name evidence="1" type="ORF">L2X98_34320</name>
</gene>
<evidence type="ECO:0000313" key="2">
    <source>
        <dbReference type="Proteomes" id="UP001054811"/>
    </source>
</evidence>
<dbReference type="EMBL" id="CP091139">
    <property type="protein sequence ID" value="UUT35263.1"/>
    <property type="molecule type" value="Genomic_DNA"/>
</dbReference>
<reference evidence="1" key="1">
    <citation type="submission" date="2022-01" db="EMBL/GenBank/DDBJ databases">
        <title>Microbacterium eymi and Microbacterium rhizovicinus sp. nov., isolated from the rhizospheric soil of Elymus tsukushiensis, a plant native to the Dokdo Islands, Republic of Korea.</title>
        <authorList>
            <person name="Hwang Y.J."/>
        </authorList>
    </citation>
    <scope>NUCLEOTIDE SEQUENCE</scope>
    <source>
        <strain evidence="1">KUDC0405</strain>
    </source>
</reference>